<sequence length="34" mass="3784">LLTGRLQSSRRTSPGGVQCLKPLSRREMTTLLDL</sequence>
<dbReference type="AlphaFoldDB" id="A0A1E5VP53"/>
<feature type="region of interest" description="Disordered" evidence="1">
    <location>
        <begin position="1"/>
        <end position="22"/>
    </location>
</feature>
<dbReference type="Proteomes" id="UP000095767">
    <property type="component" value="Unassembled WGS sequence"/>
</dbReference>
<accession>A0A1E5VP53</accession>
<comment type="caution">
    <text evidence="2">The sequence shown here is derived from an EMBL/GenBank/DDBJ whole genome shotgun (WGS) entry which is preliminary data.</text>
</comment>
<feature type="non-terminal residue" evidence="2">
    <location>
        <position position="1"/>
    </location>
</feature>
<evidence type="ECO:0000256" key="1">
    <source>
        <dbReference type="SAM" id="MobiDB-lite"/>
    </source>
</evidence>
<evidence type="ECO:0000313" key="3">
    <source>
        <dbReference type="Proteomes" id="UP000095767"/>
    </source>
</evidence>
<keyword evidence="3" id="KW-1185">Reference proteome</keyword>
<proteinExistence type="predicted"/>
<gene>
    <name evidence="2" type="ORF">BAE44_0012060</name>
</gene>
<reference evidence="2 3" key="1">
    <citation type="submission" date="2016-09" db="EMBL/GenBank/DDBJ databases">
        <title>The draft genome of Dichanthelium oligosanthes: A C3 panicoid grass species.</title>
        <authorList>
            <person name="Studer A.J."/>
            <person name="Schnable J.C."/>
            <person name="Brutnell T.P."/>
        </authorList>
    </citation>
    <scope>NUCLEOTIDE SEQUENCE [LARGE SCALE GENOMIC DNA]</scope>
    <source>
        <strain evidence="3">cv. Kellogg 1175</strain>
        <tissue evidence="2">Leaf</tissue>
    </source>
</reference>
<organism evidence="2 3">
    <name type="scientific">Dichanthelium oligosanthes</name>
    <dbReference type="NCBI Taxonomy" id="888268"/>
    <lineage>
        <taxon>Eukaryota</taxon>
        <taxon>Viridiplantae</taxon>
        <taxon>Streptophyta</taxon>
        <taxon>Embryophyta</taxon>
        <taxon>Tracheophyta</taxon>
        <taxon>Spermatophyta</taxon>
        <taxon>Magnoliopsida</taxon>
        <taxon>Liliopsida</taxon>
        <taxon>Poales</taxon>
        <taxon>Poaceae</taxon>
        <taxon>PACMAD clade</taxon>
        <taxon>Panicoideae</taxon>
        <taxon>Panicodae</taxon>
        <taxon>Paniceae</taxon>
        <taxon>Dichantheliinae</taxon>
        <taxon>Dichanthelium</taxon>
    </lineage>
</organism>
<dbReference type="EMBL" id="LWDX02033676">
    <property type="protein sequence ID" value="OEL26921.1"/>
    <property type="molecule type" value="Genomic_DNA"/>
</dbReference>
<protein>
    <submittedName>
        <fullName evidence="2">Uncharacterized protein</fullName>
    </submittedName>
</protein>
<feature type="compositionally biased region" description="Polar residues" evidence="1">
    <location>
        <begin position="1"/>
        <end position="12"/>
    </location>
</feature>
<name>A0A1E5VP53_9POAL</name>
<evidence type="ECO:0000313" key="2">
    <source>
        <dbReference type="EMBL" id="OEL26921.1"/>
    </source>
</evidence>